<dbReference type="GO" id="GO:0008758">
    <property type="term" value="F:UDP-2,3-diacylglucosamine hydrolase activity"/>
    <property type="evidence" value="ECO:0007669"/>
    <property type="project" value="TreeGrafter"/>
</dbReference>
<name>A0A381S8K8_9ZZZZ</name>
<feature type="non-terminal residue" evidence="11">
    <location>
        <position position="1"/>
    </location>
</feature>
<dbReference type="GO" id="GO:0005737">
    <property type="term" value="C:cytoplasm"/>
    <property type="evidence" value="ECO:0007669"/>
    <property type="project" value="InterPro"/>
</dbReference>
<dbReference type="SUPFAM" id="SSF56300">
    <property type="entry name" value="Metallo-dependent phosphatases"/>
    <property type="match status" value="1"/>
</dbReference>
<keyword evidence="5" id="KW-0479">Metal-binding</keyword>
<keyword evidence="1" id="KW-1003">Cell membrane</keyword>
<dbReference type="Gene3D" id="3.60.21.10">
    <property type="match status" value="1"/>
</dbReference>
<keyword evidence="2" id="KW-0444">Lipid biosynthesis</keyword>
<evidence type="ECO:0000256" key="2">
    <source>
        <dbReference type="ARBA" id="ARBA00022516"/>
    </source>
</evidence>
<dbReference type="NCBIfam" id="NF003743">
    <property type="entry name" value="PRK05340.1"/>
    <property type="match status" value="1"/>
</dbReference>
<dbReference type="NCBIfam" id="TIGR01854">
    <property type="entry name" value="lipid_A_lpxH"/>
    <property type="match status" value="1"/>
</dbReference>
<dbReference type="InterPro" id="IPR010138">
    <property type="entry name" value="UDP-diacylglucosamine_Hdrlase"/>
</dbReference>
<sequence>MTKLFISDLHLHQTRPEVTGVFQAFIDELLTLSTPNPELYILGDLFEFWIGDDYEDPLHSEITDQLKNLVQAGIKTYLMHGNRDFLIGENFLSKTGIELLQEPTIFSYKNKRVMLCHGDQFCIDDVEYQAYRKIVRNQEWQRSFLNFPINKRLEILNEARDASIQSRQMKSNDIMDVNESEVAAIIQKNNIDILIHGHTHRPNSHTIDVDSKKSVRLVLGDWSASAAKIIEWVNAEPKLI</sequence>
<keyword evidence="4" id="KW-0441">Lipid A biosynthesis</keyword>
<keyword evidence="9" id="KW-0464">Manganese</keyword>
<evidence type="ECO:0000256" key="7">
    <source>
        <dbReference type="ARBA" id="ARBA00023098"/>
    </source>
</evidence>
<evidence type="ECO:0000259" key="10">
    <source>
        <dbReference type="Pfam" id="PF00149"/>
    </source>
</evidence>
<evidence type="ECO:0000256" key="9">
    <source>
        <dbReference type="ARBA" id="ARBA00023211"/>
    </source>
</evidence>
<evidence type="ECO:0000313" key="11">
    <source>
        <dbReference type="EMBL" id="SVA00422.1"/>
    </source>
</evidence>
<keyword evidence="6" id="KW-0378">Hydrolase</keyword>
<dbReference type="HAMAP" id="MF_00575">
    <property type="entry name" value="LpxH"/>
    <property type="match status" value="1"/>
</dbReference>
<evidence type="ECO:0000256" key="3">
    <source>
        <dbReference type="ARBA" id="ARBA00022519"/>
    </source>
</evidence>
<dbReference type="CDD" id="cd07398">
    <property type="entry name" value="MPP_YbbF-LpxH"/>
    <property type="match status" value="1"/>
</dbReference>
<dbReference type="Pfam" id="PF00149">
    <property type="entry name" value="Metallophos"/>
    <property type="match status" value="1"/>
</dbReference>
<dbReference type="EMBL" id="UINC01002800">
    <property type="protein sequence ID" value="SVA00422.1"/>
    <property type="molecule type" value="Genomic_DNA"/>
</dbReference>
<dbReference type="InterPro" id="IPR004843">
    <property type="entry name" value="Calcineurin-like_PHP"/>
</dbReference>
<evidence type="ECO:0000256" key="1">
    <source>
        <dbReference type="ARBA" id="ARBA00022475"/>
    </source>
</evidence>
<keyword evidence="7" id="KW-0443">Lipid metabolism</keyword>
<dbReference type="GO" id="GO:0046872">
    <property type="term" value="F:metal ion binding"/>
    <property type="evidence" value="ECO:0007669"/>
    <property type="project" value="UniProtKB-KW"/>
</dbReference>
<evidence type="ECO:0000256" key="4">
    <source>
        <dbReference type="ARBA" id="ARBA00022556"/>
    </source>
</evidence>
<dbReference type="AlphaFoldDB" id="A0A381S8K8"/>
<feature type="domain" description="Calcineurin-like phosphoesterase" evidence="10">
    <location>
        <begin position="3"/>
        <end position="202"/>
    </location>
</feature>
<reference evidence="11" key="1">
    <citation type="submission" date="2018-05" db="EMBL/GenBank/DDBJ databases">
        <authorList>
            <person name="Lanie J.A."/>
            <person name="Ng W.-L."/>
            <person name="Kazmierczak K.M."/>
            <person name="Andrzejewski T.M."/>
            <person name="Davidsen T.M."/>
            <person name="Wayne K.J."/>
            <person name="Tettelin H."/>
            <person name="Glass J.I."/>
            <person name="Rusch D."/>
            <person name="Podicherti R."/>
            <person name="Tsui H.-C.T."/>
            <person name="Winkler M.E."/>
        </authorList>
    </citation>
    <scope>NUCLEOTIDE SEQUENCE</scope>
</reference>
<dbReference type="PANTHER" id="PTHR34990">
    <property type="entry name" value="UDP-2,3-DIACYLGLUCOSAMINE HYDROLASE-RELATED"/>
    <property type="match status" value="1"/>
</dbReference>
<gene>
    <name evidence="11" type="ORF">METZ01_LOCUS53276</name>
</gene>
<feature type="non-terminal residue" evidence="11">
    <location>
        <position position="240"/>
    </location>
</feature>
<evidence type="ECO:0000256" key="5">
    <source>
        <dbReference type="ARBA" id="ARBA00022723"/>
    </source>
</evidence>
<dbReference type="GO" id="GO:0009245">
    <property type="term" value="P:lipid A biosynthetic process"/>
    <property type="evidence" value="ECO:0007669"/>
    <property type="project" value="UniProtKB-KW"/>
</dbReference>
<keyword evidence="3" id="KW-0997">Cell inner membrane</keyword>
<dbReference type="GO" id="GO:0016020">
    <property type="term" value="C:membrane"/>
    <property type="evidence" value="ECO:0007669"/>
    <property type="project" value="GOC"/>
</dbReference>
<evidence type="ECO:0000256" key="8">
    <source>
        <dbReference type="ARBA" id="ARBA00023136"/>
    </source>
</evidence>
<dbReference type="InterPro" id="IPR029052">
    <property type="entry name" value="Metallo-depent_PP-like"/>
</dbReference>
<protein>
    <recommendedName>
        <fullName evidence="10">Calcineurin-like phosphoesterase domain-containing protein</fullName>
    </recommendedName>
</protein>
<dbReference type="PANTHER" id="PTHR34990:SF1">
    <property type="entry name" value="UDP-2,3-DIACYLGLUCOSAMINE HYDROLASE"/>
    <property type="match status" value="1"/>
</dbReference>
<accession>A0A381S8K8</accession>
<proteinExistence type="inferred from homology"/>
<organism evidence="11">
    <name type="scientific">marine metagenome</name>
    <dbReference type="NCBI Taxonomy" id="408172"/>
    <lineage>
        <taxon>unclassified sequences</taxon>
        <taxon>metagenomes</taxon>
        <taxon>ecological metagenomes</taxon>
    </lineage>
</organism>
<keyword evidence="8" id="KW-0472">Membrane</keyword>
<dbReference type="InterPro" id="IPR043461">
    <property type="entry name" value="LpxH-like"/>
</dbReference>
<evidence type="ECO:0000256" key="6">
    <source>
        <dbReference type="ARBA" id="ARBA00022801"/>
    </source>
</evidence>